<dbReference type="GO" id="GO:0008199">
    <property type="term" value="F:ferric iron binding"/>
    <property type="evidence" value="ECO:0000318"/>
    <property type="project" value="GO_Central"/>
</dbReference>
<evidence type="ECO:0000256" key="3">
    <source>
        <dbReference type="ARBA" id="ARBA00022723"/>
    </source>
</evidence>
<dbReference type="GO" id="GO:0004322">
    <property type="term" value="F:ferroxidase activity"/>
    <property type="evidence" value="ECO:0007669"/>
    <property type="project" value="UniProtKB-EC"/>
</dbReference>
<reference evidence="11" key="2">
    <citation type="submission" date="2025-08" db="UniProtKB">
        <authorList>
            <consortium name="Ensembl"/>
        </authorList>
    </citation>
    <scope>IDENTIFICATION</scope>
</reference>
<dbReference type="RefSeq" id="XP_001379404.2">
    <property type="nucleotide sequence ID" value="XM_001379367.4"/>
</dbReference>
<evidence type="ECO:0000256" key="4">
    <source>
        <dbReference type="ARBA" id="ARBA00023002"/>
    </source>
</evidence>
<feature type="binding site" evidence="8">
    <location>
        <position position="104"/>
    </location>
    <ligand>
        <name>Fe cation</name>
        <dbReference type="ChEBI" id="CHEBI:24875"/>
        <label>1</label>
    </ligand>
</feature>
<evidence type="ECO:0000256" key="6">
    <source>
        <dbReference type="ARBA" id="ARBA00025111"/>
    </source>
</evidence>
<feature type="binding site" evidence="8">
    <location>
        <position position="24"/>
    </location>
    <ligand>
        <name>Fe cation</name>
        <dbReference type="ChEBI" id="CHEBI:24875"/>
        <label>1</label>
    </ligand>
</feature>
<dbReference type="InterPro" id="IPR014034">
    <property type="entry name" value="Ferritin_CS"/>
</dbReference>
<dbReference type="GeneID" id="100029720"/>
<dbReference type="PROSITE" id="PS00204">
    <property type="entry name" value="FERRITIN_2"/>
    <property type="match status" value="1"/>
</dbReference>
<keyword evidence="2 9" id="KW-0409">Iron storage</keyword>
<dbReference type="InterPro" id="IPR009078">
    <property type="entry name" value="Ferritin-like_SF"/>
</dbReference>
<feature type="domain" description="Ferritin-like diiron" evidence="10">
    <location>
        <begin position="7"/>
        <end position="156"/>
    </location>
</feature>
<dbReference type="eggNOG" id="KOG2332">
    <property type="taxonomic scope" value="Eukaryota"/>
</dbReference>
<keyword evidence="5 8" id="KW-0408">Iron</keyword>
<dbReference type="Ensembl" id="ENSMODT00000026883.4">
    <property type="protein sequence ID" value="ENSMODP00000026412.2"/>
    <property type="gene ID" value="ENSMODG00000021128.4"/>
</dbReference>
<dbReference type="AlphaFoldDB" id="F6QWX8"/>
<proteinExistence type="inferred from homology"/>
<dbReference type="InParanoid" id="F6QWX8"/>
<feature type="binding site" evidence="8">
    <location>
        <position position="138"/>
    </location>
    <ligand>
        <name>Fe cation</name>
        <dbReference type="ChEBI" id="CHEBI:24875"/>
        <label>1</label>
    </ligand>
</feature>
<dbReference type="PANTHER" id="PTHR11431:SF54">
    <property type="entry name" value="FERRITIN"/>
    <property type="match status" value="1"/>
</dbReference>
<dbReference type="FunFam" id="1.20.1260.10:FF:000002">
    <property type="entry name" value="Ferritin, mitochondrial"/>
    <property type="match status" value="1"/>
</dbReference>
<dbReference type="GO" id="GO:0005737">
    <property type="term" value="C:cytoplasm"/>
    <property type="evidence" value="ECO:0000318"/>
    <property type="project" value="GO_Central"/>
</dbReference>
<dbReference type="Pfam" id="PF00210">
    <property type="entry name" value="Ferritin"/>
    <property type="match status" value="1"/>
</dbReference>
<dbReference type="GO" id="GO:0008198">
    <property type="term" value="F:ferrous iron binding"/>
    <property type="evidence" value="ECO:0000318"/>
    <property type="project" value="GO_Central"/>
</dbReference>
<dbReference type="GO" id="GO:0006826">
    <property type="term" value="P:iron ion transport"/>
    <property type="evidence" value="ECO:0007669"/>
    <property type="project" value="InterPro"/>
</dbReference>
<reference evidence="11 12" key="1">
    <citation type="journal article" date="2007" name="Nature">
        <title>Genome of the marsupial Monodelphis domestica reveals innovation in non-coding sequences.</title>
        <authorList>
            <person name="Mikkelsen T.S."/>
            <person name="Wakefield M.J."/>
            <person name="Aken B."/>
            <person name="Amemiya C.T."/>
            <person name="Chang J.L."/>
            <person name="Duke S."/>
            <person name="Garber M."/>
            <person name="Gentles A.J."/>
            <person name="Goodstadt L."/>
            <person name="Heger A."/>
            <person name="Jurka J."/>
            <person name="Kamal M."/>
            <person name="Mauceli E."/>
            <person name="Searle S.M."/>
            <person name="Sharpe T."/>
            <person name="Baker M.L."/>
            <person name="Batzer M.A."/>
            <person name="Benos P.V."/>
            <person name="Belov K."/>
            <person name="Clamp M."/>
            <person name="Cook A."/>
            <person name="Cuff J."/>
            <person name="Das R."/>
            <person name="Davidow L."/>
            <person name="Deakin J.E."/>
            <person name="Fazzari M.J."/>
            <person name="Glass J.L."/>
            <person name="Grabherr M."/>
            <person name="Greally J.M."/>
            <person name="Gu W."/>
            <person name="Hore T.A."/>
            <person name="Huttley G.A."/>
            <person name="Kleber M."/>
            <person name="Jirtle R.L."/>
            <person name="Koina E."/>
            <person name="Lee J.T."/>
            <person name="Mahony S."/>
            <person name="Marra M.A."/>
            <person name="Miller R.D."/>
            <person name="Nicholls R.D."/>
            <person name="Oda M."/>
            <person name="Papenfuss A.T."/>
            <person name="Parra Z.E."/>
            <person name="Pollock D.D."/>
            <person name="Ray D.A."/>
            <person name="Schein J.E."/>
            <person name="Speed T.P."/>
            <person name="Thompson K."/>
            <person name="VandeBerg J.L."/>
            <person name="Wade C.M."/>
            <person name="Walker J.A."/>
            <person name="Waters P.D."/>
            <person name="Webber C."/>
            <person name="Weidman J.R."/>
            <person name="Xie X."/>
            <person name="Zody M.C."/>
            <person name="Baldwin J."/>
            <person name="Abdouelleil A."/>
            <person name="Abdulkadir J."/>
            <person name="Abebe A."/>
            <person name="Abera B."/>
            <person name="Abreu J."/>
            <person name="Acer S.C."/>
            <person name="Aftuck L."/>
            <person name="Alexander A."/>
            <person name="An P."/>
            <person name="Anderson E."/>
            <person name="Anderson S."/>
            <person name="Arachi H."/>
            <person name="Azer M."/>
            <person name="Bachantsang P."/>
            <person name="Barry A."/>
            <person name="Bayul T."/>
            <person name="Berlin A."/>
            <person name="Bessette D."/>
            <person name="Bloom T."/>
            <person name="Bloom T."/>
            <person name="Boguslavskiy L."/>
            <person name="Bonnet C."/>
            <person name="Boukhgalter B."/>
            <person name="Bourzgui I."/>
            <person name="Brown A."/>
            <person name="Cahill P."/>
            <person name="Channer S."/>
            <person name="Cheshatsang Y."/>
            <person name="Chuda L."/>
            <person name="Citroen M."/>
            <person name="Collymore A."/>
            <person name="Cooke P."/>
            <person name="Costello M."/>
            <person name="D'Aco K."/>
            <person name="Daza R."/>
            <person name="De Haan G."/>
            <person name="DeGray S."/>
            <person name="DeMaso C."/>
            <person name="Dhargay N."/>
            <person name="Dooley K."/>
            <person name="Dooley E."/>
            <person name="Doricent M."/>
            <person name="Dorje P."/>
            <person name="Dorjee K."/>
            <person name="Dupes A."/>
            <person name="Elong R."/>
            <person name="Falk J."/>
            <person name="Farina A."/>
            <person name="Faro S."/>
            <person name="Ferguson D."/>
            <person name="Fisher S."/>
            <person name="Foley C.D."/>
            <person name="Franke A."/>
            <person name="Friedrich D."/>
            <person name="Gadbois L."/>
            <person name="Gearin G."/>
            <person name="Gearin C.R."/>
            <person name="Giannoukos G."/>
            <person name="Goode T."/>
            <person name="Graham J."/>
            <person name="Grandbois E."/>
            <person name="Grewal S."/>
            <person name="Gyaltsen K."/>
            <person name="Hafez N."/>
            <person name="Hagos B."/>
            <person name="Hall J."/>
            <person name="Henson C."/>
            <person name="Hollinger A."/>
            <person name="Honan T."/>
            <person name="Huard M.D."/>
            <person name="Hughes L."/>
            <person name="Hurhula B."/>
            <person name="Husby M.E."/>
            <person name="Kamat A."/>
            <person name="Kanga B."/>
            <person name="Kashin S."/>
            <person name="Khazanovich D."/>
            <person name="Kisner P."/>
            <person name="Lance K."/>
            <person name="Lara M."/>
            <person name="Lee W."/>
            <person name="Lennon N."/>
            <person name="Letendre F."/>
            <person name="LeVine R."/>
            <person name="Lipovsky A."/>
            <person name="Liu X."/>
            <person name="Liu J."/>
            <person name="Liu S."/>
            <person name="Lokyitsang T."/>
            <person name="Lokyitsang Y."/>
            <person name="Lubonja R."/>
            <person name="Lui A."/>
            <person name="MacDonald P."/>
            <person name="Magnisalis V."/>
            <person name="Maru K."/>
            <person name="Matthews C."/>
            <person name="McCusker W."/>
            <person name="McDonough S."/>
            <person name="Mehta T."/>
            <person name="Meldrim J."/>
            <person name="Meneus L."/>
            <person name="Mihai O."/>
            <person name="Mihalev A."/>
            <person name="Mihova T."/>
            <person name="Mittelman R."/>
            <person name="Mlenga V."/>
            <person name="Montmayeur A."/>
            <person name="Mulrain L."/>
            <person name="Navidi A."/>
            <person name="Naylor J."/>
            <person name="Negash T."/>
            <person name="Nguyen T."/>
            <person name="Nguyen N."/>
            <person name="Nicol R."/>
            <person name="Norbu C."/>
            <person name="Norbu N."/>
            <person name="Novod N."/>
            <person name="O'Neill B."/>
            <person name="Osman S."/>
            <person name="Markiewicz E."/>
            <person name="Oyono O.L."/>
            <person name="Patti C."/>
            <person name="Phunkhang P."/>
            <person name="Pierre F."/>
            <person name="Priest M."/>
            <person name="Raghuraman S."/>
            <person name="Rege F."/>
            <person name="Reyes R."/>
            <person name="Rise C."/>
            <person name="Rogov P."/>
            <person name="Ross K."/>
            <person name="Ryan E."/>
            <person name="Settipalli S."/>
            <person name="Shea T."/>
            <person name="Sherpa N."/>
            <person name="Shi L."/>
            <person name="Shih D."/>
            <person name="Sparrow T."/>
            <person name="Spaulding J."/>
            <person name="Stalker J."/>
            <person name="Stange-Thomann N."/>
            <person name="Stavropoulos S."/>
            <person name="Stone C."/>
            <person name="Strader C."/>
            <person name="Tesfaye S."/>
            <person name="Thomson T."/>
            <person name="Thoulutsang Y."/>
            <person name="Thoulutsang D."/>
            <person name="Topham K."/>
            <person name="Topping I."/>
            <person name="Tsamla T."/>
            <person name="Vassiliev H."/>
            <person name="Vo A."/>
            <person name="Wangchuk T."/>
            <person name="Wangdi T."/>
            <person name="Weiand M."/>
            <person name="Wilkinson J."/>
            <person name="Wilson A."/>
            <person name="Yadav S."/>
            <person name="Young G."/>
            <person name="Yu Q."/>
            <person name="Zembek L."/>
            <person name="Zhong D."/>
            <person name="Zimmer A."/>
            <person name="Zwirko Z."/>
            <person name="Jaffe D.B."/>
            <person name="Alvarez P."/>
            <person name="Brockman W."/>
            <person name="Butler J."/>
            <person name="Chin C."/>
            <person name="Gnerre S."/>
            <person name="MacCallum I."/>
            <person name="Graves J.A."/>
            <person name="Ponting C.P."/>
            <person name="Breen M."/>
            <person name="Samollow P.B."/>
            <person name="Lander E.S."/>
            <person name="Lindblad-Toh K."/>
        </authorList>
    </citation>
    <scope>NUCLEOTIDE SEQUENCE [LARGE SCALE GENOMIC DNA]</scope>
</reference>
<accession>F6QWX8</accession>
<evidence type="ECO:0000256" key="9">
    <source>
        <dbReference type="RuleBase" id="RU361145"/>
    </source>
</evidence>
<dbReference type="InterPro" id="IPR009040">
    <property type="entry name" value="Ferritin-like_diiron"/>
</dbReference>
<evidence type="ECO:0000256" key="8">
    <source>
        <dbReference type="PIRSR" id="PIRSR601519-1"/>
    </source>
</evidence>
<keyword evidence="3 8" id="KW-0479">Metal-binding</keyword>
<protein>
    <recommendedName>
        <fullName evidence="9">Ferritin</fullName>
    </recommendedName>
</protein>
<reference evidence="11" key="3">
    <citation type="submission" date="2025-09" db="UniProtKB">
        <authorList>
            <consortium name="Ensembl"/>
        </authorList>
    </citation>
    <scope>IDENTIFICATION</scope>
</reference>
<comment type="catalytic activity">
    <reaction evidence="7">
        <text>4 Fe(2+) + O2 + 4 H(+) = 4 Fe(3+) + 2 H2O</text>
        <dbReference type="Rhea" id="RHEA:11148"/>
        <dbReference type="ChEBI" id="CHEBI:15377"/>
        <dbReference type="ChEBI" id="CHEBI:15378"/>
        <dbReference type="ChEBI" id="CHEBI:15379"/>
        <dbReference type="ChEBI" id="CHEBI:29033"/>
        <dbReference type="ChEBI" id="CHEBI:29034"/>
        <dbReference type="EC" id="1.16.3.1"/>
    </reaction>
</comment>
<comment type="function">
    <text evidence="9">Stores iron in a soluble, non-toxic, readily available form. Important for iron homeostasis. Iron is taken up in the ferrous form and deposited as ferric hydroxides after oxidation.</text>
</comment>
<evidence type="ECO:0000256" key="5">
    <source>
        <dbReference type="ARBA" id="ARBA00023004"/>
    </source>
</evidence>
<comment type="similarity">
    <text evidence="1 9">Belongs to the ferritin family.</text>
</comment>
<dbReference type="Gene3D" id="1.20.1260.10">
    <property type="match status" value="1"/>
</dbReference>
<name>F6QWX8_MONDO</name>
<evidence type="ECO:0000259" key="10">
    <source>
        <dbReference type="PROSITE" id="PS50905"/>
    </source>
</evidence>
<gene>
    <name evidence="11" type="primary">FTHL17</name>
</gene>
<sequence>MGSQVLQNFHMDCEVAINDLVNMELYANYVYLSGAYFFDRDDVALNHFKIFSKNQSDEKLEQAQKFLKYLNKRGGHIILQDIKKPERDEWRNSLEVLEIVMKMEKKINQALLNLHNLAMEKSDPHLCDFLEREYLDEQVTIIKCLGEYITNLRRLGAPESGIGEYLFDKLTLGDSH</sequence>
<dbReference type="InterPro" id="IPR012347">
    <property type="entry name" value="Ferritin-like"/>
</dbReference>
<keyword evidence="12" id="KW-1185">Reference proteome</keyword>
<dbReference type="PROSITE" id="PS50905">
    <property type="entry name" value="FERRITIN_LIKE"/>
    <property type="match status" value="1"/>
</dbReference>
<evidence type="ECO:0000256" key="2">
    <source>
        <dbReference type="ARBA" id="ARBA00022434"/>
    </source>
</evidence>
<dbReference type="STRING" id="13616.ENSMODP00000026412"/>
<comment type="function">
    <text evidence="6">Stores iron in a soluble, non-toxic, readily available form. Important for iron homeostasis. Has ferroxidase activity. Iron is taken up in the ferrous form and deposited as ferric hydroxides after oxidation.</text>
</comment>
<dbReference type="CTD" id="53940"/>
<dbReference type="Proteomes" id="UP000002280">
    <property type="component" value="Chromosome 4"/>
</dbReference>
<evidence type="ECO:0000313" key="12">
    <source>
        <dbReference type="Proteomes" id="UP000002280"/>
    </source>
</evidence>
<keyword evidence="4" id="KW-0560">Oxidoreductase</keyword>
<evidence type="ECO:0000256" key="7">
    <source>
        <dbReference type="ARBA" id="ARBA00047990"/>
    </source>
</evidence>
<dbReference type="KEGG" id="mdo:100029720"/>
<evidence type="ECO:0000313" key="11">
    <source>
        <dbReference type="Ensembl" id="ENSMODP00000026412.2"/>
    </source>
</evidence>
<dbReference type="PANTHER" id="PTHR11431">
    <property type="entry name" value="FERRITIN"/>
    <property type="match status" value="1"/>
</dbReference>
<dbReference type="CDD" id="cd01056">
    <property type="entry name" value="Euk_Ferritin"/>
    <property type="match status" value="1"/>
</dbReference>
<dbReference type="HOGENOM" id="CLU_065681_4_0_1"/>
<dbReference type="OrthoDB" id="186462at2759"/>
<dbReference type="SUPFAM" id="SSF47240">
    <property type="entry name" value="Ferritin-like"/>
    <property type="match status" value="1"/>
</dbReference>
<dbReference type="InterPro" id="IPR001519">
    <property type="entry name" value="Ferritin"/>
</dbReference>
<dbReference type="GeneTree" id="ENSGT00950000182841"/>
<organism evidence="11 12">
    <name type="scientific">Monodelphis domestica</name>
    <name type="common">Gray short-tailed opossum</name>
    <dbReference type="NCBI Taxonomy" id="13616"/>
    <lineage>
        <taxon>Eukaryota</taxon>
        <taxon>Metazoa</taxon>
        <taxon>Chordata</taxon>
        <taxon>Craniata</taxon>
        <taxon>Vertebrata</taxon>
        <taxon>Euteleostomi</taxon>
        <taxon>Mammalia</taxon>
        <taxon>Metatheria</taxon>
        <taxon>Didelphimorphia</taxon>
        <taxon>Didelphidae</taxon>
        <taxon>Monodelphis</taxon>
    </lineage>
</organism>
<evidence type="ECO:0000256" key="1">
    <source>
        <dbReference type="ARBA" id="ARBA00007513"/>
    </source>
</evidence>
<dbReference type="OMA" id="RDEWRNS"/>
<dbReference type="GO" id="GO:0006879">
    <property type="term" value="P:intracellular iron ion homeostasis"/>
    <property type="evidence" value="ECO:0007669"/>
    <property type="project" value="UniProtKB-KW"/>
</dbReference>
<dbReference type="Bgee" id="ENSMODG00000021128">
    <property type="expression patterns" value="Expressed in spermatocyte and 4 other cell types or tissues"/>
</dbReference>
<dbReference type="InterPro" id="IPR008331">
    <property type="entry name" value="Ferritin_DPS_dom"/>
</dbReference>